<feature type="non-terminal residue" evidence="1">
    <location>
        <position position="1"/>
    </location>
</feature>
<dbReference type="Proteomes" id="UP000239907">
    <property type="component" value="Unassembled WGS sequence"/>
</dbReference>
<evidence type="ECO:0000313" key="1">
    <source>
        <dbReference type="EMBL" id="PQJ28685.1"/>
    </source>
</evidence>
<protein>
    <submittedName>
        <fullName evidence="1">Uncharacterized protein</fullName>
    </submittedName>
</protein>
<reference evidence="1 2" key="1">
    <citation type="submission" date="2016-12" db="EMBL/GenBank/DDBJ databases">
        <title>Study of bacterial adaptation to deep sea.</title>
        <authorList>
            <person name="Song J."/>
            <person name="Yoshizawa S."/>
            <person name="Kogure K."/>
        </authorList>
    </citation>
    <scope>NUCLEOTIDE SEQUENCE [LARGE SCALE GENOMIC DNA]</scope>
    <source>
        <strain evidence="1 2">SAORIC-165</strain>
    </source>
</reference>
<name>A0A2S7U107_9BACT</name>
<dbReference type="AlphaFoldDB" id="A0A2S7U107"/>
<dbReference type="EMBL" id="MQWA01000001">
    <property type="protein sequence ID" value="PQJ28685.1"/>
    <property type="molecule type" value="Genomic_DNA"/>
</dbReference>
<proteinExistence type="predicted"/>
<organism evidence="1 2">
    <name type="scientific">Rubritalea profundi</name>
    <dbReference type="NCBI Taxonomy" id="1658618"/>
    <lineage>
        <taxon>Bacteria</taxon>
        <taxon>Pseudomonadati</taxon>
        <taxon>Verrucomicrobiota</taxon>
        <taxon>Verrucomicrobiia</taxon>
        <taxon>Verrucomicrobiales</taxon>
        <taxon>Rubritaleaceae</taxon>
        <taxon>Rubritalea</taxon>
    </lineage>
</organism>
<dbReference type="Gene3D" id="3.40.50.2300">
    <property type="match status" value="2"/>
</dbReference>
<gene>
    <name evidence="1" type="ORF">BSZ32_09340</name>
</gene>
<sequence length="241" mass="26311">LRDELLRGRWVGTMPGVPRLAAEFSVNCKTAETTLQALENEGLLVGQGPGHKRRITLPKGNKAVRPMRVAILTGDGTDQRRDYIVDLQHALEAAGHTAVLHQKSLADLGMNVKRVARFVTANEADAWVVLAGSREILEWFASGKLHTFALFGRYNDLPLAACKPDKPPALAAATRRLIELGHRRIVLLCREIRRLPESGHPGAGRGLAGLHRPRPEPCSSSLLFGSSLLLHRRRSGVSKAA</sequence>
<keyword evidence="2" id="KW-1185">Reference proteome</keyword>
<accession>A0A2S7U107</accession>
<dbReference type="RefSeq" id="WP_206018791.1">
    <property type="nucleotide sequence ID" value="NZ_MQWA01000001.1"/>
</dbReference>
<evidence type="ECO:0000313" key="2">
    <source>
        <dbReference type="Proteomes" id="UP000239907"/>
    </source>
</evidence>
<comment type="caution">
    <text evidence="1">The sequence shown here is derived from an EMBL/GenBank/DDBJ whole genome shotgun (WGS) entry which is preliminary data.</text>
</comment>